<evidence type="ECO:0000313" key="10">
    <source>
        <dbReference type="EMBL" id="AGA67945.1"/>
    </source>
</evidence>
<keyword evidence="6 7" id="KW-0804">Transcription</keyword>
<dbReference type="eggNOG" id="COG4463">
    <property type="taxonomic scope" value="Bacteria"/>
</dbReference>
<keyword evidence="11" id="KW-1185">Reference proteome</keyword>
<proteinExistence type="inferred from homology"/>
<evidence type="ECO:0000256" key="1">
    <source>
        <dbReference type="ARBA" id="ARBA00010189"/>
    </source>
</evidence>
<dbReference type="InterPro" id="IPR041908">
    <property type="entry name" value="CtsR_C_sf"/>
</dbReference>
<accession>L0F4H0</accession>
<keyword evidence="4 7" id="KW-0805">Transcription regulation</keyword>
<evidence type="ECO:0000256" key="6">
    <source>
        <dbReference type="ARBA" id="ARBA00023163"/>
    </source>
</evidence>
<dbReference type="AlphaFoldDB" id="L0F4H0"/>
<keyword evidence="5 7" id="KW-0238">DNA-binding</keyword>
<protein>
    <recommendedName>
        <fullName evidence="2 7">Transcriptional regulator CtsR</fullName>
    </recommendedName>
</protein>
<dbReference type="Gene3D" id="3.30.56.130">
    <property type="entry name" value="Transcriptional regulator CtsR, winged HTH domain"/>
    <property type="match status" value="1"/>
</dbReference>
<dbReference type="InterPro" id="IPR008463">
    <property type="entry name" value="CtsR"/>
</dbReference>
<dbReference type="GO" id="GO:0006355">
    <property type="term" value="P:regulation of DNA-templated transcription"/>
    <property type="evidence" value="ECO:0007669"/>
    <property type="project" value="UniProtKB-UniRule"/>
</dbReference>
<evidence type="ECO:0000259" key="8">
    <source>
        <dbReference type="Pfam" id="PF05848"/>
    </source>
</evidence>
<sequence length="156" mass="18119">MGNLADRIEMHLKRIIEQSTEGFITLQRGILAEEFSCAPSQINYVLETRFSIDRGYLVESRRGGGGYLRIVRLSFSDDEEFQSIMKQLIGNQLTENRTNDLLQRLFEDEIVTRREEEIIKTILHRDSLGAENIKTNSLRAHIMKRILLTLGREDLH</sequence>
<dbReference type="InterPro" id="IPR041473">
    <property type="entry name" value="CtsR_C"/>
</dbReference>
<dbReference type="Pfam" id="PF17727">
    <property type="entry name" value="CtsR_C"/>
    <property type="match status" value="1"/>
</dbReference>
<dbReference type="GO" id="GO:0003677">
    <property type="term" value="F:DNA binding"/>
    <property type="evidence" value="ECO:0007669"/>
    <property type="project" value="UniProtKB-UniRule"/>
</dbReference>
<evidence type="ECO:0000256" key="4">
    <source>
        <dbReference type="ARBA" id="ARBA00023015"/>
    </source>
</evidence>
<evidence type="ECO:0000313" key="11">
    <source>
        <dbReference type="Proteomes" id="UP000010797"/>
    </source>
</evidence>
<evidence type="ECO:0000256" key="5">
    <source>
        <dbReference type="ARBA" id="ARBA00023125"/>
    </source>
</evidence>
<dbReference type="Pfam" id="PF05848">
    <property type="entry name" value="CtsR"/>
    <property type="match status" value="1"/>
</dbReference>
<dbReference type="STRING" id="871963.Desdi_0399"/>
<evidence type="ECO:0000256" key="2">
    <source>
        <dbReference type="ARBA" id="ARBA00014129"/>
    </source>
</evidence>
<dbReference type="Gene3D" id="1.10.1200.150">
    <property type="entry name" value="Transcriptional regulator CtsR, C-terminal domain"/>
    <property type="match status" value="1"/>
</dbReference>
<reference evidence="11" key="1">
    <citation type="submission" date="2012-02" db="EMBL/GenBank/DDBJ databases">
        <title>Complete sequence of Desulfitobacterium dichloroeliminans LMG P-21439.</title>
        <authorList>
            <person name="Lucas S."/>
            <person name="Han J."/>
            <person name="Lapidus A."/>
            <person name="Cheng J.-F."/>
            <person name="Goodwin L."/>
            <person name="Pitluck S."/>
            <person name="Peters L."/>
            <person name="Ovchinnikova G."/>
            <person name="Teshima H."/>
            <person name="Detter J.C."/>
            <person name="Han C."/>
            <person name="Tapia R."/>
            <person name="Land M."/>
            <person name="Hauser L."/>
            <person name="Kyrpides N."/>
            <person name="Ivanova N."/>
            <person name="Pagani I."/>
            <person name="Kruse T."/>
            <person name="de Vos W.M."/>
            <person name="Boon N."/>
            <person name="Smidt H."/>
            <person name="Woyke T."/>
        </authorList>
    </citation>
    <scope>NUCLEOTIDE SEQUENCE [LARGE SCALE GENOMIC DNA]</scope>
    <source>
        <strain evidence="11">LMG P-21439 / DCA1</strain>
    </source>
</reference>
<evidence type="ECO:0000256" key="3">
    <source>
        <dbReference type="ARBA" id="ARBA00022491"/>
    </source>
</evidence>
<dbReference type="Proteomes" id="UP000010797">
    <property type="component" value="Chromosome"/>
</dbReference>
<dbReference type="RefSeq" id="WP_015260952.1">
    <property type="nucleotide sequence ID" value="NC_019903.1"/>
</dbReference>
<comment type="similarity">
    <text evidence="1 7">Belongs to the CtsR family.</text>
</comment>
<evidence type="ECO:0000256" key="7">
    <source>
        <dbReference type="PIRNR" id="PIRNR010607"/>
    </source>
</evidence>
<name>L0F4H0_DESDL</name>
<dbReference type="HOGENOM" id="CLU_118139_0_0_9"/>
<gene>
    <name evidence="10" type="ordered locus">Desdi_0399</name>
</gene>
<dbReference type="InterPro" id="IPR040465">
    <property type="entry name" value="CtsR_N"/>
</dbReference>
<keyword evidence="3 7" id="KW-0678">Repressor</keyword>
<dbReference type="OrthoDB" id="1680813at2"/>
<feature type="domain" description="CtsR C-terminal dimerization" evidence="9">
    <location>
        <begin position="77"/>
        <end position="147"/>
    </location>
</feature>
<dbReference type="InterPro" id="IPR041902">
    <property type="entry name" value="CtsR_N_sf"/>
</dbReference>
<dbReference type="KEGG" id="ddl:Desdi_0399"/>
<evidence type="ECO:0000259" key="9">
    <source>
        <dbReference type="Pfam" id="PF17727"/>
    </source>
</evidence>
<dbReference type="PIRSF" id="PIRSF010607">
    <property type="entry name" value="Txn_repr_CtsR"/>
    <property type="match status" value="1"/>
</dbReference>
<feature type="domain" description="CtsR N-terminal HTH" evidence="8">
    <location>
        <begin position="3"/>
        <end position="73"/>
    </location>
</feature>
<dbReference type="EMBL" id="CP003344">
    <property type="protein sequence ID" value="AGA67945.1"/>
    <property type="molecule type" value="Genomic_DNA"/>
</dbReference>
<organism evidence="10 11">
    <name type="scientific">Desulfitobacterium dichloroeliminans (strain LMG P-21439 / DCA1)</name>
    <dbReference type="NCBI Taxonomy" id="871963"/>
    <lineage>
        <taxon>Bacteria</taxon>
        <taxon>Bacillati</taxon>
        <taxon>Bacillota</taxon>
        <taxon>Clostridia</taxon>
        <taxon>Eubacteriales</taxon>
        <taxon>Desulfitobacteriaceae</taxon>
        <taxon>Desulfitobacterium</taxon>
    </lineage>
</organism>